<dbReference type="PANTHER" id="PTHR24070">
    <property type="entry name" value="RAS, DI-RAS, AND RHEB FAMILY MEMBERS OF SMALL GTPASE SUPERFAMILY"/>
    <property type="match status" value="1"/>
</dbReference>
<dbReference type="Gene3D" id="3.40.50.300">
    <property type="entry name" value="P-loop containing nucleotide triphosphate hydrolases"/>
    <property type="match status" value="1"/>
</dbReference>
<dbReference type="SMR" id="A0A7I8XCV8"/>
<dbReference type="EMBL" id="CAJFCV020000006">
    <property type="protein sequence ID" value="CAG9131682.1"/>
    <property type="molecule type" value="Genomic_DNA"/>
</dbReference>
<evidence type="ECO:0000256" key="1">
    <source>
        <dbReference type="ARBA" id="ARBA00022741"/>
    </source>
</evidence>
<dbReference type="EMBL" id="CAJFDI010000006">
    <property type="protein sequence ID" value="CAD5235346.1"/>
    <property type="molecule type" value="Genomic_DNA"/>
</dbReference>
<name>A0A7I8XCV8_BURXY</name>
<dbReference type="OrthoDB" id="5976022at2759"/>
<dbReference type="GO" id="GO:0016020">
    <property type="term" value="C:membrane"/>
    <property type="evidence" value="ECO:0007669"/>
    <property type="project" value="InterPro"/>
</dbReference>
<sequence>MWKLEVLDTAGQDEFAAMREHNVRSGDGFLLVFSLTNRDSFEYLKRLLYHYIDRVKDRDFFPMIVAENKCDLKEKGQAAFACSEYFIE</sequence>
<dbReference type="SUPFAM" id="SSF52540">
    <property type="entry name" value="P-loop containing nucleoside triphosphate hydrolases"/>
    <property type="match status" value="1"/>
</dbReference>
<evidence type="ECO:0000313" key="3">
    <source>
        <dbReference type="EMBL" id="CAD5235346.1"/>
    </source>
</evidence>
<dbReference type="Proteomes" id="UP000582659">
    <property type="component" value="Unassembled WGS sequence"/>
</dbReference>
<dbReference type="InterPro" id="IPR027417">
    <property type="entry name" value="P-loop_NTPase"/>
</dbReference>
<dbReference type="InterPro" id="IPR001806">
    <property type="entry name" value="Small_GTPase"/>
</dbReference>
<evidence type="ECO:0000313" key="4">
    <source>
        <dbReference type="Proteomes" id="UP000659654"/>
    </source>
</evidence>
<evidence type="ECO:0000256" key="2">
    <source>
        <dbReference type="ARBA" id="ARBA00023134"/>
    </source>
</evidence>
<dbReference type="InterPro" id="IPR020849">
    <property type="entry name" value="Small_GTPase_Ras-type"/>
</dbReference>
<accession>A0A7I8XCV8</accession>
<keyword evidence="1" id="KW-0547">Nucleotide-binding</keyword>
<dbReference type="GO" id="GO:0007165">
    <property type="term" value="P:signal transduction"/>
    <property type="evidence" value="ECO:0007669"/>
    <property type="project" value="InterPro"/>
</dbReference>
<organism evidence="3 4">
    <name type="scientific">Bursaphelenchus xylophilus</name>
    <name type="common">Pinewood nematode worm</name>
    <name type="synonym">Aphelenchoides xylophilus</name>
    <dbReference type="NCBI Taxonomy" id="6326"/>
    <lineage>
        <taxon>Eukaryota</taxon>
        <taxon>Metazoa</taxon>
        <taxon>Ecdysozoa</taxon>
        <taxon>Nematoda</taxon>
        <taxon>Chromadorea</taxon>
        <taxon>Rhabditida</taxon>
        <taxon>Tylenchina</taxon>
        <taxon>Tylenchomorpha</taxon>
        <taxon>Aphelenchoidea</taxon>
        <taxon>Aphelenchoididae</taxon>
        <taxon>Bursaphelenchus</taxon>
    </lineage>
</organism>
<keyword evidence="4" id="KW-1185">Reference proteome</keyword>
<protein>
    <submittedName>
        <fullName evidence="3">(pine wood nematode) hypothetical protein</fullName>
    </submittedName>
</protein>
<gene>
    <name evidence="3" type="ORF">BXYJ_LOCUS15437</name>
</gene>
<dbReference type="SMART" id="SM00173">
    <property type="entry name" value="RAS"/>
    <property type="match status" value="1"/>
</dbReference>
<reference evidence="3" key="1">
    <citation type="submission" date="2020-09" db="EMBL/GenBank/DDBJ databases">
        <authorList>
            <person name="Kikuchi T."/>
        </authorList>
    </citation>
    <scope>NUCLEOTIDE SEQUENCE</scope>
    <source>
        <strain evidence="3">Ka4C1</strain>
    </source>
</reference>
<dbReference type="NCBIfam" id="TIGR00231">
    <property type="entry name" value="small_GTP"/>
    <property type="match status" value="1"/>
</dbReference>
<comment type="caution">
    <text evidence="3">The sequence shown here is derived from an EMBL/GenBank/DDBJ whole genome shotgun (WGS) entry which is preliminary data.</text>
</comment>
<proteinExistence type="predicted"/>
<dbReference type="AlphaFoldDB" id="A0A7I8XCV8"/>
<dbReference type="InterPro" id="IPR005225">
    <property type="entry name" value="Small_GTP-bd"/>
</dbReference>
<dbReference type="GO" id="GO:0005525">
    <property type="term" value="F:GTP binding"/>
    <property type="evidence" value="ECO:0007669"/>
    <property type="project" value="UniProtKB-KW"/>
</dbReference>
<dbReference type="GO" id="GO:0003924">
    <property type="term" value="F:GTPase activity"/>
    <property type="evidence" value="ECO:0007669"/>
    <property type="project" value="InterPro"/>
</dbReference>
<dbReference type="Proteomes" id="UP000659654">
    <property type="component" value="Unassembled WGS sequence"/>
</dbReference>
<dbReference type="PROSITE" id="PS51421">
    <property type="entry name" value="RAS"/>
    <property type="match status" value="1"/>
</dbReference>
<dbReference type="PROSITE" id="PS51419">
    <property type="entry name" value="RAB"/>
    <property type="match status" value="1"/>
</dbReference>
<dbReference type="Pfam" id="PF00071">
    <property type="entry name" value="Ras"/>
    <property type="match status" value="1"/>
</dbReference>
<keyword evidence="2" id="KW-0342">GTP-binding</keyword>